<dbReference type="EMBL" id="FJVC01000497">
    <property type="protein sequence ID" value="CZT51635.1"/>
    <property type="molecule type" value="Genomic_DNA"/>
</dbReference>
<keyword evidence="3" id="KW-1185">Reference proteome</keyword>
<dbReference type="PANTHER" id="PTHR46224:SF64">
    <property type="entry name" value="IQ MOTIF AND ANKYRIN REPEAT DOMAIN-CONTAINING PROTEIN 1"/>
    <property type="match status" value="1"/>
</dbReference>
<dbReference type="Proteomes" id="UP000177625">
    <property type="component" value="Unassembled WGS sequence"/>
</dbReference>
<dbReference type="InterPro" id="IPR036770">
    <property type="entry name" value="Ankyrin_rpt-contain_sf"/>
</dbReference>
<dbReference type="InterPro" id="IPR002110">
    <property type="entry name" value="Ankyrin_rpt"/>
</dbReference>
<dbReference type="InterPro" id="IPR051616">
    <property type="entry name" value="Cul2-RING_E3_ligase_SR"/>
</dbReference>
<dbReference type="AlphaFoldDB" id="A0A1E1MS60"/>
<name>A0A1E1MS60_RHYSE</name>
<evidence type="ECO:0000256" key="1">
    <source>
        <dbReference type="PROSITE-ProRule" id="PRU00023"/>
    </source>
</evidence>
<dbReference type="PROSITE" id="PS50088">
    <property type="entry name" value="ANK_REPEAT"/>
    <property type="match status" value="1"/>
</dbReference>
<accession>A0A1E1MS60</accession>
<evidence type="ECO:0000313" key="3">
    <source>
        <dbReference type="Proteomes" id="UP000177625"/>
    </source>
</evidence>
<dbReference type="SUPFAM" id="SSF48403">
    <property type="entry name" value="Ankyrin repeat"/>
    <property type="match status" value="1"/>
</dbReference>
<reference evidence="3" key="1">
    <citation type="submission" date="2016-03" db="EMBL/GenBank/DDBJ databases">
        <authorList>
            <person name="Guldener U."/>
        </authorList>
    </citation>
    <scope>NUCLEOTIDE SEQUENCE [LARGE SCALE GENOMIC DNA]</scope>
</reference>
<protein>
    <recommendedName>
        <fullName evidence="4">Ankyrin</fullName>
    </recommendedName>
</protein>
<dbReference type="Gene3D" id="1.25.40.20">
    <property type="entry name" value="Ankyrin repeat-containing domain"/>
    <property type="match status" value="1"/>
</dbReference>
<gene>
    <name evidence="2" type="ORF">RSE6_12806</name>
</gene>
<keyword evidence="1" id="KW-0040">ANK repeat</keyword>
<organism evidence="2 3">
    <name type="scientific">Rhynchosporium secalis</name>
    <name type="common">Barley scald fungus</name>
    <dbReference type="NCBI Taxonomy" id="38038"/>
    <lineage>
        <taxon>Eukaryota</taxon>
        <taxon>Fungi</taxon>
        <taxon>Dikarya</taxon>
        <taxon>Ascomycota</taxon>
        <taxon>Pezizomycotina</taxon>
        <taxon>Leotiomycetes</taxon>
        <taxon>Helotiales</taxon>
        <taxon>Ploettnerulaceae</taxon>
        <taxon>Rhynchosporium</taxon>
    </lineage>
</organism>
<feature type="repeat" description="ANK" evidence="1">
    <location>
        <begin position="189"/>
        <end position="218"/>
    </location>
</feature>
<proteinExistence type="predicted"/>
<dbReference type="PROSITE" id="PS50297">
    <property type="entry name" value="ANK_REP_REGION"/>
    <property type="match status" value="1"/>
</dbReference>
<evidence type="ECO:0008006" key="4">
    <source>
        <dbReference type="Google" id="ProtNLM"/>
    </source>
</evidence>
<evidence type="ECO:0000313" key="2">
    <source>
        <dbReference type="EMBL" id="CZT51635.1"/>
    </source>
</evidence>
<sequence length="292" mass="32283">MASALETLAPEILDIIVGHYGDECEALGLLMRSRPSTVDYSLCSIDRPPLLIEQCEEVAKFGNVQTVRVAISYGADMSTIGSIFPCSTLILAAERGHVEAFNFPIQLGAKLDSNYKISRRLAKSLCLSKNALLLNPFLQHGFACHLEEQLSLCSVTRHGGAPESIRALLEHGFDVNHHEQSAGYHIIATPLSVAIMTNQMTIVHILIEGGADIHGIEDCNPFEKKVPYPFATPVYLPIFAADIAMARHGCIKIMQRCLELGADIIRRSHIYEEHFWPKYTTPLLFNLESIEG</sequence>
<dbReference type="PANTHER" id="PTHR46224">
    <property type="entry name" value="ANKYRIN REPEAT FAMILY PROTEIN"/>
    <property type="match status" value="1"/>
</dbReference>